<accession>A0A248K0B4</accession>
<dbReference type="InterPro" id="IPR042230">
    <property type="entry name" value="CusF_sf"/>
</dbReference>
<feature type="signal peptide" evidence="2">
    <location>
        <begin position="1"/>
        <end position="23"/>
    </location>
</feature>
<evidence type="ECO:0000256" key="2">
    <source>
        <dbReference type="SAM" id="SignalP"/>
    </source>
</evidence>
<dbReference type="RefSeq" id="WP_088874857.1">
    <property type="nucleotide sequence ID" value="NZ_CP022112.1"/>
</dbReference>
<feature type="region of interest" description="Disordered" evidence="1">
    <location>
        <begin position="25"/>
        <end position="45"/>
    </location>
</feature>
<sequence>MIPKTFARAVVAALMITHAPALAAAPPQMDHNHPGETTEKTATPIGTGTVNAVDAGRHTVTLTHGPITALNWPGMTMDFPVAPGIDLAGLRPGAQVMFTLGRSPAGAYWIDHVMPGDAAMPTGHGHDDHGG</sequence>
<dbReference type="Proteomes" id="UP000197153">
    <property type="component" value="Chromosome 3"/>
</dbReference>
<gene>
    <name evidence="3" type="ORF">Y958_26470</name>
</gene>
<dbReference type="KEGG" id="nao:Y958_26470"/>
<name>A0A248K0B4_9PROT</name>
<protein>
    <submittedName>
        <fullName evidence="3">Cation transporter</fullName>
    </submittedName>
</protein>
<proteinExistence type="predicted"/>
<dbReference type="InterPro" id="IPR021647">
    <property type="entry name" value="CusF_Ec"/>
</dbReference>
<feature type="compositionally biased region" description="Basic and acidic residues" evidence="1">
    <location>
        <begin position="30"/>
        <end position="39"/>
    </location>
</feature>
<reference evidence="3 4" key="1">
    <citation type="submission" date="2017-06" db="EMBL/GenBank/DDBJ databases">
        <title>Complete genome sequence of Nitrospirillum amazonense strain CBAmC, an endophytic nitrogen-fixing and plant growth-promoting bacterium, isolated from sugarcane.</title>
        <authorList>
            <person name="Schwab S."/>
            <person name="dos Santos Teixeira K.R."/>
            <person name="Simoes Araujo J.L."/>
            <person name="Soares Vidal M."/>
            <person name="Borges de Freitas H.R."/>
            <person name="Rivello Crivelaro A.L."/>
            <person name="Bueno de Camargo Nunes A."/>
            <person name="dos Santos C.M."/>
            <person name="Palmeira da Silva Rosa D."/>
            <person name="da Silva Padilha D."/>
            <person name="da Silva E."/>
            <person name="Araujo Terra L."/>
            <person name="Soares Mendes V."/>
            <person name="Farinelli L."/>
            <person name="Magalhaes Cruz L."/>
            <person name="Baldani J.I."/>
        </authorList>
    </citation>
    <scope>NUCLEOTIDE SEQUENCE [LARGE SCALE GENOMIC DNA]</scope>
    <source>
        <strain evidence="3 4">CBAmC</strain>
    </source>
</reference>
<keyword evidence="4" id="KW-1185">Reference proteome</keyword>
<dbReference type="Gene3D" id="2.40.50.320">
    <property type="entry name" value="Copper binding periplasmic protein CusF"/>
    <property type="match status" value="1"/>
</dbReference>
<organism evidence="3 4">
    <name type="scientific">Nitrospirillum viridazoti CBAmc</name>
    <dbReference type="NCBI Taxonomy" id="1441467"/>
    <lineage>
        <taxon>Bacteria</taxon>
        <taxon>Pseudomonadati</taxon>
        <taxon>Pseudomonadota</taxon>
        <taxon>Alphaproteobacteria</taxon>
        <taxon>Rhodospirillales</taxon>
        <taxon>Azospirillaceae</taxon>
        <taxon>Nitrospirillum</taxon>
        <taxon>Nitrospirillum viridazoti</taxon>
    </lineage>
</organism>
<dbReference type="Pfam" id="PF11604">
    <property type="entry name" value="CusF_Ec"/>
    <property type="match status" value="1"/>
</dbReference>
<evidence type="ECO:0000313" key="4">
    <source>
        <dbReference type="Proteomes" id="UP000197153"/>
    </source>
</evidence>
<feature type="chain" id="PRO_5012422214" evidence="2">
    <location>
        <begin position="24"/>
        <end position="131"/>
    </location>
</feature>
<dbReference type="AlphaFoldDB" id="A0A248K0B4"/>
<evidence type="ECO:0000256" key="1">
    <source>
        <dbReference type="SAM" id="MobiDB-lite"/>
    </source>
</evidence>
<dbReference type="EMBL" id="CP022112">
    <property type="protein sequence ID" value="ASG24427.1"/>
    <property type="molecule type" value="Genomic_DNA"/>
</dbReference>
<evidence type="ECO:0000313" key="3">
    <source>
        <dbReference type="EMBL" id="ASG24427.1"/>
    </source>
</evidence>
<keyword evidence="2" id="KW-0732">Signal</keyword>